<name>R0IHY1_9BRAS</name>
<dbReference type="Proteomes" id="UP000029121">
    <property type="component" value="Unassembled WGS sequence"/>
</dbReference>
<accession>R0IHY1</accession>
<evidence type="ECO:0000313" key="2">
    <source>
        <dbReference type="Proteomes" id="UP000029121"/>
    </source>
</evidence>
<proteinExistence type="predicted"/>
<keyword evidence="2" id="KW-1185">Reference proteome</keyword>
<sequence>GIWLCEHRDHPTARSVVVTLNGI</sequence>
<dbReference type="AlphaFoldDB" id="R0IHY1"/>
<evidence type="ECO:0000313" key="1">
    <source>
        <dbReference type="EMBL" id="EOA36473.1"/>
    </source>
</evidence>
<evidence type="ECO:0008006" key="3">
    <source>
        <dbReference type="Google" id="ProtNLM"/>
    </source>
</evidence>
<dbReference type="OrthoDB" id="10255963at2759"/>
<organism evidence="1 2">
    <name type="scientific">Capsella rubella</name>
    <dbReference type="NCBI Taxonomy" id="81985"/>
    <lineage>
        <taxon>Eukaryota</taxon>
        <taxon>Viridiplantae</taxon>
        <taxon>Streptophyta</taxon>
        <taxon>Embryophyta</taxon>
        <taxon>Tracheophyta</taxon>
        <taxon>Spermatophyta</taxon>
        <taxon>Magnoliopsida</taxon>
        <taxon>eudicotyledons</taxon>
        <taxon>Gunneridae</taxon>
        <taxon>Pentapetalae</taxon>
        <taxon>rosids</taxon>
        <taxon>malvids</taxon>
        <taxon>Brassicales</taxon>
        <taxon>Brassicaceae</taxon>
        <taxon>Camelineae</taxon>
        <taxon>Capsella</taxon>
    </lineage>
</organism>
<protein>
    <recommendedName>
        <fullName evidence="3">YjbQ family protein</fullName>
    </recommendedName>
</protein>
<dbReference type="EMBL" id="KB870805">
    <property type="protein sequence ID" value="EOA36473.1"/>
    <property type="molecule type" value="Genomic_DNA"/>
</dbReference>
<feature type="non-terminal residue" evidence="1">
    <location>
        <position position="1"/>
    </location>
</feature>
<gene>
    <name evidence="1" type="ORF">CARUB_v10011090mg</name>
</gene>
<reference evidence="2" key="1">
    <citation type="journal article" date="2013" name="Nat. Genet.">
        <title>The Capsella rubella genome and the genomic consequences of rapid mating system evolution.</title>
        <authorList>
            <person name="Slotte T."/>
            <person name="Hazzouri K.M."/>
            <person name="Agren J.A."/>
            <person name="Koenig D."/>
            <person name="Maumus F."/>
            <person name="Guo Y.L."/>
            <person name="Steige K."/>
            <person name="Platts A.E."/>
            <person name="Escobar J.S."/>
            <person name="Newman L.K."/>
            <person name="Wang W."/>
            <person name="Mandakova T."/>
            <person name="Vello E."/>
            <person name="Smith L.M."/>
            <person name="Henz S.R."/>
            <person name="Steffen J."/>
            <person name="Takuno S."/>
            <person name="Brandvain Y."/>
            <person name="Coop G."/>
            <person name="Andolfatto P."/>
            <person name="Hu T.T."/>
            <person name="Blanchette M."/>
            <person name="Clark R.M."/>
            <person name="Quesneville H."/>
            <person name="Nordborg M."/>
            <person name="Gaut B.S."/>
            <person name="Lysak M.A."/>
            <person name="Jenkins J."/>
            <person name="Grimwood J."/>
            <person name="Chapman J."/>
            <person name="Prochnik S."/>
            <person name="Shu S."/>
            <person name="Rokhsar D."/>
            <person name="Schmutz J."/>
            <person name="Weigel D."/>
            <person name="Wright S.I."/>
        </authorList>
    </citation>
    <scope>NUCLEOTIDE SEQUENCE [LARGE SCALE GENOMIC DNA]</scope>
    <source>
        <strain evidence="2">cv. Monte Gargano</strain>
    </source>
</reference>
<dbReference type="KEGG" id="crb:17897774"/>